<dbReference type="InterPro" id="IPR026336">
    <property type="entry name" value="PdeM-like"/>
</dbReference>
<keyword evidence="2" id="KW-0436">Ligase</keyword>
<accession>A0ABV2SVL5</accession>
<evidence type="ECO:0000313" key="2">
    <source>
        <dbReference type="EMBL" id="MET6991212.1"/>
    </source>
</evidence>
<dbReference type="InterPro" id="IPR004843">
    <property type="entry name" value="Calcineurin-like_PHP"/>
</dbReference>
<dbReference type="SUPFAM" id="SSF56300">
    <property type="entry name" value="Metallo-dependent phosphatases"/>
    <property type="match status" value="1"/>
</dbReference>
<dbReference type="GO" id="GO:0004519">
    <property type="term" value="F:endonuclease activity"/>
    <property type="evidence" value="ECO:0007669"/>
    <property type="project" value="UniProtKB-KW"/>
</dbReference>
<comment type="caution">
    <text evidence="2">The sequence shown here is derived from an EMBL/GenBank/DDBJ whole genome shotgun (WGS) entry which is preliminary data.</text>
</comment>
<evidence type="ECO:0000313" key="3">
    <source>
        <dbReference type="Proteomes" id="UP001549799"/>
    </source>
</evidence>
<dbReference type="Pfam" id="PF00149">
    <property type="entry name" value="Metallophos"/>
    <property type="match status" value="1"/>
</dbReference>
<dbReference type="GO" id="GO:0016787">
    <property type="term" value="F:hydrolase activity"/>
    <property type="evidence" value="ECO:0007669"/>
    <property type="project" value="UniProtKB-KW"/>
</dbReference>
<organism evidence="2 3">
    <name type="scientific">Sediminicola arcticus</name>
    <dbReference type="NCBI Taxonomy" id="1574308"/>
    <lineage>
        <taxon>Bacteria</taxon>
        <taxon>Pseudomonadati</taxon>
        <taxon>Bacteroidota</taxon>
        <taxon>Flavobacteriia</taxon>
        <taxon>Flavobacteriales</taxon>
        <taxon>Flavobacteriaceae</taxon>
        <taxon>Sediminicola</taxon>
    </lineage>
</organism>
<keyword evidence="2" id="KW-0255">Endonuclease</keyword>
<dbReference type="NCBIfam" id="TIGR04123">
    <property type="entry name" value="P_estr_lig_assc"/>
    <property type="match status" value="1"/>
</dbReference>
<feature type="domain" description="Calcineurin-like phosphoesterase" evidence="1">
    <location>
        <begin position="28"/>
        <end position="129"/>
    </location>
</feature>
<keyword evidence="2" id="KW-0378">Hydrolase</keyword>
<dbReference type="EMBL" id="JBEXAE010000005">
    <property type="protein sequence ID" value="MET6991212.1"/>
    <property type="molecule type" value="Genomic_DNA"/>
</dbReference>
<dbReference type="PANTHER" id="PTHR39323:SF1">
    <property type="entry name" value="BLR1149 PROTEIN"/>
    <property type="match status" value="1"/>
</dbReference>
<keyword evidence="2" id="KW-0540">Nuclease</keyword>
<dbReference type="EC" id="3.1.-.-" evidence="2"/>
<dbReference type="InterPro" id="IPR029052">
    <property type="entry name" value="Metallo-depent_PP-like"/>
</dbReference>
<dbReference type="GO" id="GO:0016874">
    <property type="term" value="F:ligase activity"/>
    <property type="evidence" value="ECO:0007669"/>
    <property type="project" value="UniProtKB-KW"/>
</dbReference>
<dbReference type="PANTHER" id="PTHR39323">
    <property type="entry name" value="BLR1149 PROTEIN"/>
    <property type="match status" value="1"/>
</dbReference>
<name>A0ABV2SVL5_9FLAO</name>
<dbReference type="InterPro" id="IPR024173">
    <property type="entry name" value="Pesterase_MJ0037-like"/>
</dbReference>
<keyword evidence="3" id="KW-1185">Reference proteome</keyword>
<dbReference type="Proteomes" id="UP001549799">
    <property type="component" value="Unassembled WGS sequence"/>
</dbReference>
<dbReference type="PIRSF" id="PIRSF000887">
    <property type="entry name" value="Pesterase_MJ0037"/>
    <property type="match status" value="1"/>
</dbReference>
<protein>
    <submittedName>
        <fullName evidence="2">Ligase-associated DNA damage response endonuclease PdeM</fullName>
        <ecNumber evidence="2">3.1.-.-</ecNumber>
    </submittedName>
</protein>
<evidence type="ECO:0000259" key="1">
    <source>
        <dbReference type="Pfam" id="PF00149"/>
    </source>
</evidence>
<sequence length="213" mass="24510">MTQHIQILDQNFILHCTGSLFWQEQGMLLVSDVHLGKISHFRKHGAAIPQCAIEKNFELLTKVVVKFKPKTICFLGDLFHSYLNSEWHHFEAWTAEQASKIILVVGNHDIISPLKYENIKIGITQELRLPPFFLTHHPEEKKGFFNFSGHIHPAIKLQGLGRQRLKLPCFFKRTNQMILPAFGEFTGTHILTPTKEDEVYAITKNEVILVSKN</sequence>
<dbReference type="Gene3D" id="3.60.21.10">
    <property type="match status" value="1"/>
</dbReference>
<proteinExistence type="predicted"/>
<gene>
    <name evidence="2" type="primary">pdeM</name>
    <name evidence="2" type="ORF">ABXZ36_11195</name>
</gene>
<reference evidence="2 3" key="1">
    <citation type="submission" date="2024-07" db="EMBL/GenBank/DDBJ databases">
        <title>The genome sequence of type strain Sediminicola arcticus GDMCC 1.2805.</title>
        <authorList>
            <person name="Liu Y."/>
        </authorList>
    </citation>
    <scope>NUCLEOTIDE SEQUENCE [LARGE SCALE GENOMIC DNA]</scope>
    <source>
        <strain evidence="2 3">GDMCC 1.2805</strain>
    </source>
</reference>
<dbReference type="RefSeq" id="WP_354615679.1">
    <property type="nucleotide sequence ID" value="NZ_JBEXAE010000005.1"/>
</dbReference>